<feature type="compositionally biased region" description="Acidic residues" evidence="8">
    <location>
        <begin position="280"/>
        <end position="290"/>
    </location>
</feature>
<dbReference type="Pfam" id="PF07767">
    <property type="entry name" value="Nop53"/>
    <property type="match status" value="1"/>
</dbReference>
<dbReference type="AlphaFoldDB" id="A0AAD8EAY9"/>
<evidence type="ECO:0000256" key="5">
    <source>
        <dbReference type="ARBA" id="ARBA00022517"/>
    </source>
</evidence>
<evidence type="ECO:0000313" key="10">
    <source>
        <dbReference type="Proteomes" id="UP001233999"/>
    </source>
</evidence>
<gene>
    <name evidence="9" type="ORF">L9F63_022536</name>
</gene>
<dbReference type="GO" id="GO:0000027">
    <property type="term" value="P:ribosomal large subunit assembly"/>
    <property type="evidence" value="ECO:0007669"/>
    <property type="project" value="TreeGrafter"/>
</dbReference>
<name>A0AAD8EAY9_DIPPU</name>
<comment type="similarity">
    <text evidence="3">Belongs to the NOP53 family.</text>
</comment>
<comment type="caution">
    <text evidence="9">The sequence shown here is derived from an EMBL/GenBank/DDBJ whole genome shotgun (WGS) entry which is preliminary data.</text>
</comment>
<evidence type="ECO:0000256" key="8">
    <source>
        <dbReference type="SAM" id="MobiDB-lite"/>
    </source>
</evidence>
<evidence type="ECO:0000256" key="7">
    <source>
        <dbReference type="SAM" id="Coils"/>
    </source>
</evidence>
<feature type="non-terminal residue" evidence="9">
    <location>
        <position position="426"/>
    </location>
</feature>
<keyword evidence="6" id="KW-0539">Nucleus</keyword>
<feature type="region of interest" description="Disordered" evidence="8">
    <location>
        <begin position="274"/>
        <end position="297"/>
    </location>
</feature>
<evidence type="ECO:0000256" key="6">
    <source>
        <dbReference type="ARBA" id="ARBA00023242"/>
    </source>
</evidence>
<dbReference type="PANTHER" id="PTHR14211">
    <property type="entry name" value="GLIOMA SUPPRESSOR CANDIDATE REGION GENE 2"/>
    <property type="match status" value="1"/>
</dbReference>
<dbReference type="GO" id="GO:0005654">
    <property type="term" value="C:nucleoplasm"/>
    <property type="evidence" value="ECO:0007669"/>
    <property type="project" value="UniProtKB-SubCell"/>
</dbReference>
<comment type="subcellular location">
    <subcellularLocation>
        <location evidence="1">Nucleus</location>
        <location evidence="1">Nucleolus</location>
    </subcellularLocation>
    <subcellularLocation>
        <location evidence="2">Nucleus</location>
        <location evidence="2">Nucleoplasm</location>
    </subcellularLocation>
</comment>
<sequence>MVAKMKISEGKVVLKKKVSKKNKKSWRKNCNTKDVDDFLEDKRLEERLGAPFSERQDSELFHIDKIADDTKDATVRNPKKKSIKPNRCFQLLENSSAVPDPISVRNRVKTPEERKHVLVKVLKAQRKEKGILKRKEIVANQHRLSEKIKKQLSKPKIGEFASDIWEGDDDKSMTGPWITKTTLLHTLKNTGQIKKKLPEKFLKKPFVTPPVEAPHPGTSYNPTFGDHQSLLKEVAEKELEVKKEEAHLNRVTSKMFSRVTESERQNMWMEEMSQGLPKEAEEETQQENEGGDSYKAINPPVKIKKKTLKERRKLKEARQQALQQKQHKLEKKKISDLYKVKIMNKEIEEKKEKLEKIREKRKKMNAIKEQGTRKLSKVKFEPLDLEFNLSKEISGNLRGIKPQGSVLVDRFKSLQKRNVIEPAIRR</sequence>
<organism evidence="9 10">
    <name type="scientific">Diploptera punctata</name>
    <name type="common">Pacific beetle cockroach</name>
    <dbReference type="NCBI Taxonomy" id="6984"/>
    <lineage>
        <taxon>Eukaryota</taxon>
        <taxon>Metazoa</taxon>
        <taxon>Ecdysozoa</taxon>
        <taxon>Arthropoda</taxon>
        <taxon>Hexapoda</taxon>
        <taxon>Insecta</taxon>
        <taxon>Pterygota</taxon>
        <taxon>Neoptera</taxon>
        <taxon>Polyneoptera</taxon>
        <taxon>Dictyoptera</taxon>
        <taxon>Blattodea</taxon>
        <taxon>Blaberoidea</taxon>
        <taxon>Blaberidae</taxon>
        <taxon>Diplopterinae</taxon>
        <taxon>Diploptera</taxon>
    </lineage>
</organism>
<feature type="coiled-coil region" evidence="7">
    <location>
        <begin position="227"/>
        <end position="254"/>
    </location>
</feature>
<proteinExistence type="inferred from homology"/>
<dbReference type="Proteomes" id="UP001233999">
    <property type="component" value="Unassembled WGS sequence"/>
</dbReference>
<keyword evidence="5" id="KW-0690">Ribosome biogenesis</keyword>
<dbReference type="GO" id="GO:0005730">
    <property type="term" value="C:nucleolus"/>
    <property type="evidence" value="ECO:0007669"/>
    <property type="project" value="UniProtKB-SubCell"/>
</dbReference>
<dbReference type="PANTHER" id="PTHR14211:SF7">
    <property type="entry name" value="RIBOSOME BIOGENESIS PROTEIN NOP53"/>
    <property type="match status" value="1"/>
</dbReference>
<evidence type="ECO:0000256" key="3">
    <source>
        <dbReference type="ARBA" id="ARBA00008838"/>
    </source>
</evidence>
<keyword evidence="7" id="KW-0175">Coiled coil</keyword>
<accession>A0AAD8EAY9</accession>
<evidence type="ECO:0000256" key="2">
    <source>
        <dbReference type="ARBA" id="ARBA00004642"/>
    </source>
</evidence>
<evidence type="ECO:0000256" key="1">
    <source>
        <dbReference type="ARBA" id="ARBA00004604"/>
    </source>
</evidence>
<evidence type="ECO:0000256" key="4">
    <source>
        <dbReference type="ARBA" id="ARBA00018339"/>
    </source>
</evidence>
<reference evidence="9" key="2">
    <citation type="submission" date="2023-05" db="EMBL/GenBank/DDBJ databases">
        <authorList>
            <person name="Fouks B."/>
        </authorList>
    </citation>
    <scope>NUCLEOTIDE SEQUENCE</scope>
    <source>
        <strain evidence="9">Stay&amp;Tobe</strain>
        <tissue evidence="9">Testes</tissue>
    </source>
</reference>
<dbReference type="PIRSF" id="PIRSF017302">
    <property type="entry name" value="Gltscr2"/>
    <property type="match status" value="1"/>
</dbReference>
<evidence type="ECO:0000313" key="9">
    <source>
        <dbReference type="EMBL" id="KAJ9583122.1"/>
    </source>
</evidence>
<feature type="coiled-coil region" evidence="7">
    <location>
        <begin position="304"/>
        <end position="370"/>
    </location>
</feature>
<reference evidence="9" key="1">
    <citation type="journal article" date="2023" name="IScience">
        <title>Live-bearing cockroach genome reveals convergent evolutionary mechanisms linked to viviparity in insects and beyond.</title>
        <authorList>
            <person name="Fouks B."/>
            <person name="Harrison M.C."/>
            <person name="Mikhailova A.A."/>
            <person name="Marchal E."/>
            <person name="English S."/>
            <person name="Carruthers M."/>
            <person name="Jennings E.C."/>
            <person name="Chiamaka E.L."/>
            <person name="Frigard R.A."/>
            <person name="Pippel M."/>
            <person name="Attardo G.M."/>
            <person name="Benoit J.B."/>
            <person name="Bornberg-Bauer E."/>
            <person name="Tobe S.S."/>
        </authorList>
    </citation>
    <scope>NUCLEOTIDE SEQUENCE</scope>
    <source>
        <strain evidence="9">Stay&amp;Tobe</strain>
    </source>
</reference>
<dbReference type="InterPro" id="IPR011687">
    <property type="entry name" value="Nop53/GLTSCR2"/>
</dbReference>
<dbReference type="EMBL" id="JASPKZ010007671">
    <property type="protein sequence ID" value="KAJ9583122.1"/>
    <property type="molecule type" value="Genomic_DNA"/>
</dbReference>
<dbReference type="GO" id="GO:0008097">
    <property type="term" value="F:5S rRNA binding"/>
    <property type="evidence" value="ECO:0007669"/>
    <property type="project" value="TreeGrafter"/>
</dbReference>
<protein>
    <recommendedName>
        <fullName evidence="4">Ribosome biogenesis protein NOP53</fullName>
    </recommendedName>
</protein>
<keyword evidence="10" id="KW-1185">Reference proteome</keyword>
<dbReference type="GO" id="GO:0006364">
    <property type="term" value="P:rRNA processing"/>
    <property type="evidence" value="ECO:0007669"/>
    <property type="project" value="TreeGrafter"/>
</dbReference>